<feature type="compositionally biased region" description="Basic and acidic residues" evidence="1">
    <location>
        <begin position="1"/>
        <end position="12"/>
    </location>
</feature>
<sequence length="247" mass="26878">MMEPVKGIERYTRRPGPGGETGGSYYRIRCRHCSSVFERKARKYSGPPPDLEGEVLPEAKKAGWDVLHGARRAMCPGCRGVLAQAKAKKEAKIMVTKPTPTPKPRTEPGEVVPLKPAVAGKAEAPPSMDIDAAFLIRDKLGEVYLDAQRGYGEGWTDKKVAESLTVPRDWVRQVRCKVYGASSAGGAEDFAPVLNEARAVLAAAKDLTEQGLKVQQEVAVFERARGEVLAQVGRLERRLADIEKAVG</sequence>
<organism evidence="2 3">
    <name type="scientific">Ancylobacter dichloromethanicus</name>
    <dbReference type="NCBI Taxonomy" id="518825"/>
    <lineage>
        <taxon>Bacteria</taxon>
        <taxon>Pseudomonadati</taxon>
        <taxon>Pseudomonadota</taxon>
        <taxon>Alphaproteobacteria</taxon>
        <taxon>Hyphomicrobiales</taxon>
        <taxon>Xanthobacteraceae</taxon>
        <taxon>Ancylobacter</taxon>
    </lineage>
</organism>
<evidence type="ECO:0000313" key="2">
    <source>
        <dbReference type="EMBL" id="GLK71693.1"/>
    </source>
</evidence>
<reference evidence="2" key="2">
    <citation type="submission" date="2023-01" db="EMBL/GenBank/DDBJ databases">
        <authorList>
            <person name="Sun Q."/>
            <person name="Evtushenko L."/>
        </authorList>
    </citation>
    <scope>NUCLEOTIDE SEQUENCE</scope>
    <source>
        <strain evidence="2">VKM B-2484</strain>
    </source>
</reference>
<protein>
    <submittedName>
        <fullName evidence="2">Uncharacterized protein</fullName>
    </submittedName>
</protein>
<comment type="caution">
    <text evidence="2">The sequence shown here is derived from an EMBL/GenBank/DDBJ whole genome shotgun (WGS) entry which is preliminary data.</text>
</comment>
<dbReference type="AlphaFoldDB" id="A0A9W6J9S9"/>
<gene>
    <name evidence="2" type="ORF">GCM10017643_18080</name>
</gene>
<feature type="region of interest" description="Disordered" evidence="1">
    <location>
        <begin position="1"/>
        <end position="22"/>
    </location>
</feature>
<dbReference type="EMBL" id="BSFJ01000005">
    <property type="protein sequence ID" value="GLK71693.1"/>
    <property type="molecule type" value="Genomic_DNA"/>
</dbReference>
<accession>A0A9W6J9S9</accession>
<proteinExistence type="predicted"/>
<keyword evidence="3" id="KW-1185">Reference proteome</keyword>
<name>A0A9W6J9S9_9HYPH</name>
<dbReference type="RefSeq" id="WP_213373032.1">
    <property type="nucleotide sequence ID" value="NZ_BSFJ01000005.1"/>
</dbReference>
<evidence type="ECO:0000256" key="1">
    <source>
        <dbReference type="SAM" id="MobiDB-lite"/>
    </source>
</evidence>
<evidence type="ECO:0000313" key="3">
    <source>
        <dbReference type="Proteomes" id="UP001143370"/>
    </source>
</evidence>
<dbReference type="Proteomes" id="UP001143370">
    <property type="component" value="Unassembled WGS sequence"/>
</dbReference>
<reference evidence="2" key="1">
    <citation type="journal article" date="2014" name="Int. J. Syst. Evol. Microbiol.">
        <title>Complete genome sequence of Corynebacterium casei LMG S-19264T (=DSM 44701T), isolated from a smear-ripened cheese.</title>
        <authorList>
            <consortium name="US DOE Joint Genome Institute (JGI-PGF)"/>
            <person name="Walter F."/>
            <person name="Albersmeier A."/>
            <person name="Kalinowski J."/>
            <person name="Ruckert C."/>
        </authorList>
    </citation>
    <scope>NUCLEOTIDE SEQUENCE</scope>
    <source>
        <strain evidence="2">VKM B-2484</strain>
    </source>
</reference>